<evidence type="ECO:0000256" key="1">
    <source>
        <dbReference type="SAM" id="Phobius"/>
    </source>
</evidence>
<dbReference type="RefSeq" id="WP_304536477.1">
    <property type="nucleotide sequence ID" value="NZ_JAUQOM010000006.1"/>
</dbReference>
<comment type="caution">
    <text evidence="2">The sequence shown here is derived from an EMBL/GenBank/DDBJ whole genome shotgun (WGS) entry which is preliminary data.</text>
</comment>
<evidence type="ECO:0000313" key="2">
    <source>
        <dbReference type="EMBL" id="MDO7836065.1"/>
    </source>
</evidence>
<keyword evidence="1" id="KW-0812">Transmembrane</keyword>
<reference evidence="2" key="1">
    <citation type="submission" date="2023-07" db="EMBL/GenBank/DDBJ databases">
        <title>Bacterial whole genome sequence for Sphingobium sp. HBC34.</title>
        <authorList>
            <person name="Le V."/>
            <person name="Ko S.-R."/>
            <person name="Ahn C.-Y."/>
            <person name="Oh H.-M."/>
        </authorList>
    </citation>
    <scope>NUCLEOTIDE SEQUENCE</scope>
    <source>
        <strain evidence="2">HBC34</strain>
    </source>
</reference>
<keyword evidence="1" id="KW-1133">Transmembrane helix</keyword>
<organism evidence="2 3">
    <name type="scientific">Sphingobium cyanobacteriorum</name>
    <dbReference type="NCBI Taxonomy" id="3063954"/>
    <lineage>
        <taxon>Bacteria</taxon>
        <taxon>Pseudomonadati</taxon>
        <taxon>Pseudomonadota</taxon>
        <taxon>Alphaproteobacteria</taxon>
        <taxon>Sphingomonadales</taxon>
        <taxon>Sphingomonadaceae</taxon>
        <taxon>Sphingobium</taxon>
    </lineage>
</organism>
<keyword evidence="3" id="KW-1185">Reference proteome</keyword>
<feature type="transmembrane region" description="Helical" evidence="1">
    <location>
        <begin position="31"/>
        <end position="51"/>
    </location>
</feature>
<sequence>MAQIVTAIYLLFMLIAGWRLFGIGWPVKARLATAVALILPVPLLVLIPALLHPERPFAGLLRSVGVALLVCGILCMAGGWSAARLRARRR</sequence>
<protein>
    <submittedName>
        <fullName evidence="2">Uncharacterized protein</fullName>
    </submittedName>
</protein>
<proteinExistence type="predicted"/>
<accession>A0ABT8ZQQ2</accession>
<gene>
    <name evidence="2" type="ORF">Q4610_13515</name>
</gene>
<name>A0ABT8ZQQ2_9SPHN</name>
<keyword evidence="1" id="KW-0472">Membrane</keyword>
<evidence type="ECO:0000313" key="3">
    <source>
        <dbReference type="Proteomes" id="UP001176471"/>
    </source>
</evidence>
<feature type="transmembrane region" description="Helical" evidence="1">
    <location>
        <begin position="63"/>
        <end position="83"/>
    </location>
</feature>
<feature type="transmembrane region" description="Helical" evidence="1">
    <location>
        <begin position="6"/>
        <end position="24"/>
    </location>
</feature>
<dbReference type="Proteomes" id="UP001176471">
    <property type="component" value="Unassembled WGS sequence"/>
</dbReference>
<dbReference type="EMBL" id="JAUQOM010000006">
    <property type="protein sequence ID" value="MDO7836065.1"/>
    <property type="molecule type" value="Genomic_DNA"/>
</dbReference>